<dbReference type="RefSeq" id="WP_337890550.1">
    <property type="nucleotide sequence ID" value="NZ_JBAHVI010000007.1"/>
</dbReference>
<keyword evidence="6" id="KW-0630">Potassium</keyword>
<gene>
    <name evidence="13" type="ORF">V5S96_07585</name>
</gene>
<proteinExistence type="predicted"/>
<evidence type="ECO:0000256" key="10">
    <source>
        <dbReference type="ARBA" id="ARBA00023303"/>
    </source>
</evidence>
<comment type="subcellular location">
    <subcellularLocation>
        <location evidence="1">Membrane</location>
        <topology evidence="1">Multi-pass membrane protein</topology>
    </subcellularLocation>
</comment>
<evidence type="ECO:0000256" key="9">
    <source>
        <dbReference type="ARBA" id="ARBA00023136"/>
    </source>
</evidence>
<evidence type="ECO:0000256" key="1">
    <source>
        <dbReference type="ARBA" id="ARBA00004141"/>
    </source>
</evidence>
<name>A0ABU8NZL3_9CORY</name>
<evidence type="ECO:0000256" key="7">
    <source>
        <dbReference type="ARBA" id="ARBA00022989"/>
    </source>
</evidence>
<dbReference type="Gene3D" id="1.10.287.70">
    <property type="match status" value="1"/>
</dbReference>
<reference evidence="13 14" key="1">
    <citation type="submission" date="2024-02" db="EMBL/GenBank/DDBJ databases">
        <title>Whole genome sequencing and characterization of Corynebacterium isolated from the ocular surface of dry eye disease sufferers.</title>
        <authorList>
            <person name="Naqvi M."/>
        </authorList>
    </citation>
    <scope>NUCLEOTIDE SEQUENCE [LARGE SCALE GENOMIC DNA]</scope>
    <source>
        <strain evidence="13 14">PCRF</strain>
    </source>
</reference>
<feature type="transmembrane region" description="Helical" evidence="11">
    <location>
        <begin position="25"/>
        <end position="43"/>
    </location>
</feature>
<evidence type="ECO:0000313" key="13">
    <source>
        <dbReference type="EMBL" id="MEJ4100213.1"/>
    </source>
</evidence>
<feature type="transmembrane region" description="Helical" evidence="11">
    <location>
        <begin position="55"/>
        <end position="76"/>
    </location>
</feature>
<evidence type="ECO:0000256" key="5">
    <source>
        <dbReference type="ARBA" id="ARBA00022826"/>
    </source>
</evidence>
<evidence type="ECO:0000256" key="8">
    <source>
        <dbReference type="ARBA" id="ARBA00023065"/>
    </source>
</evidence>
<dbReference type="PANTHER" id="PTHR10027">
    <property type="entry name" value="CALCIUM-ACTIVATED POTASSIUM CHANNEL ALPHA CHAIN"/>
    <property type="match status" value="1"/>
</dbReference>
<evidence type="ECO:0000256" key="11">
    <source>
        <dbReference type="SAM" id="Phobius"/>
    </source>
</evidence>
<keyword evidence="8" id="KW-0406">Ion transport</keyword>
<sequence>MKQVGIYATVMCIFYLMPFRLDDDSYIQGIVAILMLGGLGYAIARQLQKKERRFFDLVALIFTAAHACAFACFVLAMQAPGQFEGIATRTDALYFTVATMATVGFGDIHPAGQAAKMLVIVMIVFDLVFIAALCHAVSESLVKRRMV</sequence>
<evidence type="ECO:0000313" key="14">
    <source>
        <dbReference type="Proteomes" id="UP001359781"/>
    </source>
</evidence>
<keyword evidence="14" id="KW-1185">Reference proteome</keyword>
<keyword evidence="5" id="KW-0631">Potassium channel</keyword>
<feature type="transmembrane region" description="Helical" evidence="11">
    <location>
        <begin position="117"/>
        <end position="137"/>
    </location>
</feature>
<keyword evidence="2" id="KW-0813">Transport</keyword>
<dbReference type="EMBL" id="JBAHVJ010000007">
    <property type="protein sequence ID" value="MEJ4100213.1"/>
    <property type="molecule type" value="Genomic_DNA"/>
</dbReference>
<evidence type="ECO:0000256" key="6">
    <source>
        <dbReference type="ARBA" id="ARBA00022958"/>
    </source>
</evidence>
<dbReference type="Pfam" id="PF07885">
    <property type="entry name" value="Ion_trans_2"/>
    <property type="match status" value="1"/>
</dbReference>
<keyword evidence="10 13" id="KW-0407">Ion channel</keyword>
<dbReference type="SUPFAM" id="SSF81324">
    <property type="entry name" value="Voltage-gated potassium channels"/>
    <property type="match status" value="1"/>
</dbReference>
<dbReference type="GO" id="GO:0034220">
    <property type="term" value="P:monoatomic ion transmembrane transport"/>
    <property type="evidence" value="ECO:0007669"/>
    <property type="project" value="UniProtKB-KW"/>
</dbReference>
<accession>A0ABU8NZL3</accession>
<dbReference type="InterPro" id="IPR047871">
    <property type="entry name" value="K_chnl_Slo-like"/>
</dbReference>
<evidence type="ECO:0000256" key="2">
    <source>
        <dbReference type="ARBA" id="ARBA00022448"/>
    </source>
</evidence>
<keyword evidence="9 11" id="KW-0472">Membrane</keyword>
<comment type="caution">
    <text evidence="13">The sequence shown here is derived from an EMBL/GenBank/DDBJ whole genome shotgun (WGS) entry which is preliminary data.</text>
</comment>
<keyword evidence="7 11" id="KW-1133">Transmembrane helix</keyword>
<protein>
    <submittedName>
        <fullName evidence="13">Potassium channel family protein</fullName>
    </submittedName>
</protein>
<feature type="domain" description="Potassium channel" evidence="12">
    <location>
        <begin position="73"/>
        <end position="141"/>
    </location>
</feature>
<keyword evidence="3" id="KW-0633">Potassium transport</keyword>
<organism evidence="13 14">
    <name type="scientific">Corynebacterium mastitidis</name>
    <dbReference type="NCBI Taxonomy" id="161890"/>
    <lineage>
        <taxon>Bacteria</taxon>
        <taxon>Bacillati</taxon>
        <taxon>Actinomycetota</taxon>
        <taxon>Actinomycetes</taxon>
        <taxon>Mycobacteriales</taxon>
        <taxon>Corynebacteriaceae</taxon>
        <taxon>Corynebacterium</taxon>
    </lineage>
</organism>
<dbReference type="InterPro" id="IPR013099">
    <property type="entry name" value="K_chnl_dom"/>
</dbReference>
<keyword evidence="4 11" id="KW-0812">Transmembrane</keyword>
<dbReference type="PANTHER" id="PTHR10027:SF10">
    <property type="entry name" value="SLOWPOKE 2, ISOFORM D"/>
    <property type="match status" value="1"/>
</dbReference>
<dbReference type="Proteomes" id="UP001359781">
    <property type="component" value="Unassembled WGS sequence"/>
</dbReference>
<evidence type="ECO:0000256" key="4">
    <source>
        <dbReference type="ARBA" id="ARBA00022692"/>
    </source>
</evidence>
<evidence type="ECO:0000256" key="3">
    <source>
        <dbReference type="ARBA" id="ARBA00022538"/>
    </source>
</evidence>
<evidence type="ECO:0000259" key="12">
    <source>
        <dbReference type="Pfam" id="PF07885"/>
    </source>
</evidence>